<dbReference type="Pfam" id="PF01514">
    <property type="entry name" value="YscJ_FliF"/>
    <property type="match status" value="1"/>
</dbReference>
<feature type="compositionally biased region" description="Basic and acidic residues" evidence="10">
    <location>
        <begin position="446"/>
        <end position="455"/>
    </location>
</feature>
<dbReference type="RefSeq" id="WP_259079803.1">
    <property type="nucleotide sequence ID" value="NZ_JANUAU010000003.1"/>
</dbReference>
<feature type="region of interest" description="Disordered" evidence="10">
    <location>
        <begin position="281"/>
        <end position="304"/>
    </location>
</feature>
<evidence type="ECO:0000313" key="14">
    <source>
        <dbReference type="EMBL" id="MCS3677329.1"/>
    </source>
</evidence>
<dbReference type="Proteomes" id="UP001155027">
    <property type="component" value="Unassembled WGS sequence"/>
</dbReference>
<evidence type="ECO:0000256" key="9">
    <source>
        <dbReference type="PIRNR" id="PIRNR004862"/>
    </source>
</evidence>
<sequence length="532" mass="57887">METFLARIQQFLGRLSTGQQVGLGLLAVGTIALLVGTAYWSSQPDYALLFGDLEPEAANRVVSRLKEEGTPYELRNQGSAVYVPRASMHELRLQFSSDGTIDDGQTGYELFDQGTLGMTDFMQKLNSKRALEGELAQTVSSVGQVEGARVHLVEPEDDPFEAQQVEASASVVLSLTGGSLSQAQVQGVTQLVAGAVEKLSPSQVKVIDQDGNMLSDPNAADENVQMTSTQIDMQRSVEEQLMKQGQSMLREVVGPDNAVVRVSTELDFDRTVTEKNLVDPESATVVSEERMREEGGGDEAGNSNSVVRNFEVSRTTKRSEKSVGDVSRLTVSVVVDQERTTGPDGEPTYEPRSQEEIAKIESLVKNAVGFDEERGDRFTIQQTRLDTDAGPAGPVAGDGGGETPMRLYLRYGLILVAIGAAVWVARSLVQALTATPEEQPTPLQADESRQVEGRTADGAVEEGDGPAALQETEEEEESLVKDDMYTDKLSDEAKARLEARSEMFEEIQDQVEENPEQTADLIRSWLVEDQAM</sequence>
<evidence type="ECO:0000259" key="12">
    <source>
        <dbReference type="Pfam" id="PF01514"/>
    </source>
</evidence>
<dbReference type="PANTHER" id="PTHR30046:SF0">
    <property type="entry name" value="FLAGELLAR M-RING PROTEIN"/>
    <property type="match status" value="1"/>
</dbReference>
<keyword evidence="6 11" id="KW-1133">Transmembrane helix</keyword>
<keyword evidence="4" id="KW-1003">Cell membrane</keyword>
<dbReference type="GO" id="GO:0009431">
    <property type="term" value="C:bacterial-type flagellum basal body, MS ring"/>
    <property type="evidence" value="ECO:0007669"/>
    <property type="project" value="InterPro"/>
</dbReference>
<organism evidence="14 15">
    <name type="scientific">Salinibacter ruber</name>
    <dbReference type="NCBI Taxonomy" id="146919"/>
    <lineage>
        <taxon>Bacteria</taxon>
        <taxon>Pseudomonadati</taxon>
        <taxon>Rhodothermota</taxon>
        <taxon>Rhodothermia</taxon>
        <taxon>Rhodothermales</taxon>
        <taxon>Salinibacteraceae</taxon>
        <taxon>Salinibacter</taxon>
    </lineage>
</organism>
<dbReference type="GO" id="GO:0071973">
    <property type="term" value="P:bacterial-type flagellum-dependent cell motility"/>
    <property type="evidence" value="ECO:0007669"/>
    <property type="project" value="InterPro"/>
</dbReference>
<reference evidence="14" key="1">
    <citation type="submission" date="2022-08" db="EMBL/GenBank/DDBJ databases">
        <title>Genomic Encyclopedia of Type Strains, Phase V (KMG-V): Genome sequencing to study the core and pangenomes of soil and plant-associated prokaryotes.</title>
        <authorList>
            <person name="Whitman W."/>
        </authorList>
    </citation>
    <scope>NUCLEOTIDE SEQUENCE</scope>
    <source>
        <strain evidence="14">0</strain>
    </source>
</reference>
<evidence type="ECO:0000256" key="2">
    <source>
        <dbReference type="ARBA" id="ARBA00004651"/>
    </source>
</evidence>
<keyword evidence="7 11" id="KW-0472">Membrane</keyword>
<dbReference type="PRINTS" id="PR01009">
    <property type="entry name" value="FLGMRINGFLIF"/>
</dbReference>
<dbReference type="AlphaFoldDB" id="A0A9X2PVM0"/>
<evidence type="ECO:0000259" key="13">
    <source>
        <dbReference type="Pfam" id="PF08345"/>
    </source>
</evidence>
<feature type="domain" description="Flagellar M-ring C-terminal" evidence="13">
    <location>
        <begin position="249"/>
        <end position="383"/>
    </location>
</feature>
<dbReference type="NCBIfam" id="TIGR00206">
    <property type="entry name" value="fliF"/>
    <property type="match status" value="1"/>
</dbReference>
<keyword evidence="5 11" id="KW-0812">Transmembrane</keyword>
<dbReference type="PANTHER" id="PTHR30046">
    <property type="entry name" value="FLAGELLAR M-RING PROTEIN"/>
    <property type="match status" value="1"/>
</dbReference>
<evidence type="ECO:0000256" key="8">
    <source>
        <dbReference type="ARBA" id="ARBA00023143"/>
    </source>
</evidence>
<dbReference type="InterPro" id="IPR000067">
    <property type="entry name" value="FlgMring_FliF"/>
</dbReference>
<comment type="similarity">
    <text evidence="3 9">Belongs to the FliF family.</text>
</comment>
<keyword evidence="14" id="KW-0969">Cilium</keyword>
<proteinExistence type="inferred from homology"/>
<gene>
    <name evidence="14" type="ORF">GGP71_001245</name>
</gene>
<name>A0A9X2PVM0_9BACT</name>
<dbReference type="InterPro" id="IPR006182">
    <property type="entry name" value="FliF_N_dom"/>
</dbReference>
<comment type="subcellular location">
    <subcellularLocation>
        <location evidence="1 9">Bacterial flagellum basal body</location>
    </subcellularLocation>
    <subcellularLocation>
        <location evidence="2">Cell membrane</location>
        <topology evidence="2">Multi-pass membrane protein</topology>
    </subcellularLocation>
</comment>
<feature type="domain" description="Flagellar M-ring N-terminal" evidence="12">
    <location>
        <begin position="42"/>
        <end position="215"/>
    </location>
</feature>
<dbReference type="GO" id="GO:0003774">
    <property type="term" value="F:cytoskeletal motor activity"/>
    <property type="evidence" value="ECO:0007669"/>
    <property type="project" value="InterPro"/>
</dbReference>
<dbReference type="Gene3D" id="3.30.300.30">
    <property type="match status" value="1"/>
</dbReference>
<protein>
    <recommendedName>
        <fullName evidence="9">Flagellar M-ring protein</fullName>
    </recommendedName>
</protein>
<keyword evidence="14" id="KW-0282">Flagellum</keyword>
<dbReference type="InterPro" id="IPR013556">
    <property type="entry name" value="Flag_M-ring_C"/>
</dbReference>
<evidence type="ECO:0000256" key="5">
    <source>
        <dbReference type="ARBA" id="ARBA00022692"/>
    </source>
</evidence>
<keyword evidence="14" id="KW-0966">Cell projection</keyword>
<feature type="transmembrane region" description="Helical" evidence="11">
    <location>
        <begin position="21"/>
        <end position="40"/>
    </location>
</feature>
<dbReference type="GO" id="GO:0005886">
    <property type="term" value="C:plasma membrane"/>
    <property type="evidence" value="ECO:0007669"/>
    <property type="project" value="UniProtKB-SubCell"/>
</dbReference>
<evidence type="ECO:0000256" key="10">
    <source>
        <dbReference type="SAM" id="MobiDB-lite"/>
    </source>
</evidence>
<evidence type="ECO:0000256" key="1">
    <source>
        <dbReference type="ARBA" id="ARBA00004117"/>
    </source>
</evidence>
<evidence type="ECO:0000256" key="4">
    <source>
        <dbReference type="ARBA" id="ARBA00022475"/>
    </source>
</evidence>
<dbReference type="InterPro" id="IPR045851">
    <property type="entry name" value="AMP-bd_C_sf"/>
</dbReference>
<dbReference type="PIRSF" id="PIRSF004862">
    <property type="entry name" value="FliF"/>
    <property type="match status" value="1"/>
</dbReference>
<dbReference type="EMBL" id="JANUAU010000003">
    <property type="protein sequence ID" value="MCS3677329.1"/>
    <property type="molecule type" value="Genomic_DNA"/>
</dbReference>
<keyword evidence="8 9" id="KW-0975">Bacterial flagellum</keyword>
<evidence type="ECO:0000256" key="11">
    <source>
        <dbReference type="SAM" id="Phobius"/>
    </source>
</evidence>
<comment type="function">
    <text evidence="9">The M ring may be actively involved in energy transduction.</text>
</comment>
<accession>A0A9X2PVM0</accession>
<evidence type="ECO:0000256" key="7">
    <source>
        <dbReference type="ARBA" id="ARBA00023136"/>
    </source>
</evidence>
<feature type="region of interest" description="Disordered" evidence="10">
    <location>
        <begin position="436"/>
        <end position="479"/>
    </location>
</feature>
<comment type="caution">
    <text evidence="14">The sequence shown here is derived from an EMBL/GenBank/DDBJ whole genome shotgun (WGS) entry which is preliminary data.</text>
</comment>
<evidence type="ECO:0000256" key="6">
    <source>
        <dbReference type="ARBA" id="ARBA00022989"/>
    </source>
</evidence>
<dbReference type="Pfam" id="PF08345">
    <property type="entry name" value="YscJ_FliF_C"/>
    <property type="match status" value="1"/>
</dbReference>
<evidence type="ECO:0000256" key="3">
    <source>
        <dbReference type="ARBA" id="ARBA00007971"/>
    </source>
</evidence>
<evidence type="ECO:0000313" key="15">
    <source>
        <dbReference type="Proteomes" id="UP001155027"/>
    </source>
</evidence>
<dbReference type="InterPro" id="IPR043427">
    <property type="entry name" value="YscJ/FliF"/>
</dbReference>